<dbReference type="AlphaFoldDB" id="A0A7X3MFR5"/>
<dbReference type="Gene3D" id="3.10.180.10">
    <property type="entry name" value="2,3-Dihydroxybiphenyl 1,2-Dioxygenase, domain 1"/>
    <property type="match status" value="1"/>
</dbReference>
<gene>
    <name evidence="1" type="ORF">GN277_09360</name>
</gene>
<dbReference type="Pfam" id="PF13669">
    <property type="entry name" value="Glyoxalase_4"/>
    <property type="match status" value="1"/>
</dbReference>
<accession>A0A7X3MFR5</accession>
<evidence type="ECO:0008006" key="3">
    <source>
        <dbReference type="Google" id="ProtNLM"/>
    </source>
</evidence>
<comment type="caution">
    <text evidence="1">The sequence shown here is derived from an EMBL/GenBank/DDBJ whole genome shotgun (WGS) entry which is preliminary data.</text>
</comment>
<evidence type="ECO:0000313" key="1">
    <source>
        <dbReference type="EMBL" id="MXP75584.1"/>
    </source>
</evidence>
<proteinExistence type="predicted"/>
<name>A0A7X3MFR5_9FIRM</name>
<organism evidence="1 2">
    <name type="scientific">Sporofaciens musculi</name>
    <dbReference type="NCBI Taxonomy" id="2681861"/>
    <lineage>
        <taxon>Bacteria</taxon>
        <taxon>Bacillati</taxon>
        <taxon>Bacillota</taxon>
        <taxon>Clostridia</taxon>
        <taxon>Lachnospirales</taxon>
        <taxon>Lachnospiraceae</taxon>
        <taxon>Sporofaciens</taxon>
    </lineage>
</organism>
<dbReference type="InterPro" id="IPR029068">
    <property type="entry name" value="Glyas_Bleomycin-R_OHBP_Dase"/>
</dbReference>
<dbReference type="Proteomes" id="UP000460412">
    <property type="component" value="Unassembled WGS sequence"/>
</dbReference>
<dbReference type="RefSeq" id="WP_159750826.1">
    <property type="nucleotide sequence ID" value="NZ_WUQX01000001.1"/>
</dbReference>
<dbReference type="EMBL" id="WUQX01000001">
    <property type="protein sequence ID" value="MXP75584.1"/>
    <property type="molecule type" value="Genomic_DNA"/>
</dbReference>
<sequence length="104" mass="11931">MAGSEKDMYIHHVGYLCKDIEKTKMDFLSLGYVVEQEAIRDELRDLDILFLRNGAYRIELVKPNRNSSIYPLLKTYKNAPYHICYGVANLEDAIASFTLRGGIL</sequence>
<dbReference type="SUPFAM" id="SSF54593">
    <property type="entry name" value="Glyoxalase/Bleomycin resistance protein/Dihydroxybiphenyl dioxygenase"/>
    <property type="match status" value="1"/>
</dbReference>
<reference evidence="1 2" key="1">
    <citation type="submission" date="2019-12" db="EMBL/GenBank/DDBJ databases">
        <title>Sporaefaciens musculi gen. nov., sp. nov., a novel bacterium isolated from the caecum of an obese mouse.</title>
        <authorList>
            <person name="Rasmussen T.S."/>
            <person name="Streidl T."/>
            <person name="Hitch T.C.A."/>
            <person name="Wortmann E."/>
            <person name="Deptula P."/>
            <person name="Hansen M."/>
            <person name="Nielsen D.S."/>
            <person name="Clavel T."/>
            <person name="Vogensen F.K."/>
        </authorList>
    </citation>
    <scope>NUCLEOTIDE SEQUENCE [LARGE SCALE GENOMIC DNA]</scope>
    <source>
        <strain evidence="1 2">WCA-9-b2</strain>
    </source>
</reference>
<protein>
    <recommendedName>
        <fullName evidence="3">Lactoylglutathione lyase</fullName>
    </recommendedName>
</protein>
<keyword evidence="2" id="KW-1185">Reference proteome</keyword>
<evidence type="ECO:0000313" key="2">
    <source>
        <dbReference type="Proteomes" id="UP000460412"/>
    </source>
</evidence>